<reference evidence="2" key="1">
    <citation type="submission" date="2022-05" db="EMBL/GenBank/DDBJ databases">
        <authorList>
            <person name="Jo J.-H."/>
            <person name="Im W.-T."/>
        </authorList>
    </citation>
    <scope>NUCLEOTIDE SEQUENCE</scope>
    <source>
        <strain evidence="2">RB56-2</strain>
    </source>
</reference>
<dbReference type="RefSeq" id="WP_249914108.1">
    <property type="nucleotide sequence ID" value="NZ_JAMGBB010000001.1"/>
</dbReference>
<protein>
    <submittedName>
        <fullName evidence="2">Uncharacterized protein</fullName>
    </submittedName>
</protein>
<keyword evidence="3" id="KW-1185">Reference proteome</keyword>
<organism evidence="2 3">
    <name type="scientific">Sphingomonas brevis</name>
    <dbReference type="NCBI Taxonomy" id="2908206"/>
    <lineage>
        <taxon>Bacteria</taxon>
        <taxon>Pseudomonadati</taxon>
        <taxon>Pseudomonadota</taxon>
        <taxon>Alphaproteobacteria</taxon>
        <taxon>Sphingomonadales</taxon>
        <taxon>Sphingomonadaceae</taxon>
        <taxon>Sphingomonas</taxon>
    </lineage>
</organism>
<evidence type="ECO:0000256" key="1">
    <source>
        <dbReference type="SAM" id="MobiDB-lite"/>
    </source>
</evidence>
<name>A0ABT0S5E8_9SPHN</name>
<dbReference type="EMBL" id="JAMGBB010000001">
    <property type="protein sequence ID" value="MCL6739624.1"/>
    <property type="molecule type" value="Genomic_DNA"/>
</dbReference>
<evidence type="ECO:0000313" key="2">
    <source>
        <dbReference type="EMBL" id="MCL6739624.1"/>
    </source>
</evidence>
<dbReference type="PROSITE" id="PS51257">
    <property type="entry name" value="PROKAR_LIPOPROTEIN"/>
    <property type="match status" value="1"/>
</dbReference>
<evidence type="ECO:0000313" key="3">
    <source>
        <dbReference type="Proteomes" id="UP001165383"/>
    </source>
</evidence>
<sequence>MKQILVASALLLTACNREEQPQAPTAEESDRLNDAEAMLNGLANEEGAASEDAAPSNLQQ</sequence>
<accession>A0ABT0S5E8</accession>
<feature type="region of interest" description="Disordered" evidence="1">
    <location>
        <begin position="18"/>
        <end position="60"/>
    </location>
</feature>
<comment type="caution">
    <text evidence="2">The sequence shown here is derived from an EMBL/GenBank/DDBJ whole genome shotgun (WGS) entry which is preliminary data.</text>
</comment>
<dbReference type="Proteomes" id="UP001165383">
    <property type="component" value="Unassembled WGS sequence"/>
</dbReference>
<proteinExistence type="predicted"/>
<gene>
    <name evidence="2" type="ORF">LZ518_00505</name>
</gene>